<dbReference type="GO" id="GO:0004521">
    <property type="term" value="F:RNA endonuclease activity"/>
    <property type="evidence" value="ECO:0007669"/>
    <property type="project" value="InterPro"/>
</dbReference>
<dbReference type="RefSeq" id="WP_158091467.1">
    <property type="nucleotide sequence ID" value="NZ_AGFP01000038.1"/>
</dbReference>
<dbReference type="GeneID" id="96866778"/>
<name>A0A6P1LBB7_MALIO</name>
<evidence type="ECO:0000256" key="1">
    <source>
        <dbReference type="ARBA" id="ARBA00001946"/>
    </source>
</evidence>
<evidence type="ECO:0000313" key="10">
    <source>
        <dbReference type="EMBL" id="QHG89497.2"/>
    </source>
</evidence>
<comment type="cofactor">
    <cofactor evidence="1 9">
        <name>Mg(2+)</name>
        <dbReference type="ChEBI" id="CHEBI:18420"/>
    </cofactor>
</comment>
<keyword evidence="6 9" id="KW-0378">Hydrolase</keyword>
<evidence type="ECO:0000256" key="6">
    <source>
        <dbReference type="ARBA" id="ARBA00022801"/>
    </source>
</evidence>
<comment type="similarity">
    <text evidence="2 9">Belongs to the CRISPR-associated endoribonuclease Cas2 protein family.</text>
</comment>
<organism evidence="10 11">
    <name type="scientific">Malacoplasma iowae 695</name>
    <dbReference type="NCBI Taxonomy" id="1048830"/>
    <lineage>
        <taxon>Bacteria</taxon>
        <taxon>Bacillati</taxon>
        <taxon>Mycoplasmatota</taxon>
        <taxon>Mycoplasmoidales</taxon>
        <taxon>Mycoplasmoidaceae</taxon>
        <taxon>Malacoplasma</taxon>
    </lineage>
</organism>
<comment type="subunit">
    <text evidence="9">Homodimer, forms a heterotetramer with a Cas1 homodimer.</text>
</comment>
<dbReference type="EMBL" id="CP033512">
    <property type="protein sequence ID" value="QHG89497.2"/>
    <property type="molecule type" value="Genomic_DNA"/>
</dbReference>
<evidence type="ECO:0000256" key="3">
    <source>
        <dbReference type="ARBA" id="ARBA00022722"/>
    </source>
</evidence>
<dbReference type="SUPFAM" id="SSF143430">
    <property type="entry name" value="TTP0101/SSO1404-like"/>
    <property type="match status" value="1"/>
</dbReference>
<accession>A0A6P1LBB7</accession>
<dbReference type="InterPro" id="IPR021127">
    <property type="entry name" value="CRISPR_associated_Cas2"/>
</dbReference>
<dbReference type="OrthoDB" id="9791737at2"/>
<evidence type="ECO:0000256" key="8">
    <source>
        <dbReference type="ARBA" id="ARBA00023118"/>
    </source>
</evidence>
<proteinExistence type="inferred from homology"/>
<evidence type="ECO:0000256" key="9">
    <source>
        <dbReference type="HAMAP-Rule" id="MF_01471"/>
    </source>
</evidence>
<keyword evidence="3 9" id="KW-0540">Nuclease</keyword>
<gene>
    <name evidence="9 10" type="primary">cas2</name>
    <name evidence="10" type="ORF">EER00_01110</name>
</gene>
<keyword evidence="7 9" id="KW-0460">Magnesium</keyword>
<dbReference type="Proteomes" id="UP000464283">
    <property type="component" value="Chromosome"/>
</dbReference>
<feature type="binding site" evidence="9">
    <location>
        <position position="8"/>
    </location>
    <ligand>
        <name>Mg(2+)</name>
        <dbReference type="ChEBI" id="CHEBI:18420"/>
        <note>catalytic</note>
    </ligand>
</feature>
<evidence type="ECO:0000256" key="2">
    <source>
        <dbReference type="ARBA" id="ARBA00009959"/>
    </source>
</evidence>
<evidence type="ECO:0000256" key="5">
    <source>
        <dbReference type="ARBA" id="ARBA00022759"/>
    </source>
</evidence>
<protein>
    <recommendedName>
        <fullName evidence="9">CRISPR-associated endoribonuclease Cas2</fullName>
        <ecNumber evidence="9">3.1.-.-</ecNumber>
    </recommendedName>
</protein>
<keyword evidence="4 9" id="KW-0479">Metal-binding</keyword>
<comment type="function">
    <text evidence="9">CRISPR (clustered regularly interspaced short palindromic repeat), is an adaptive immune system that provides protection against mobile genetic elements (viruses, transposable elements and conjugative plasmids). CRISPR clusters contain sequences complementary to antecedent mobile elements and target invading nucleic acids. CRISPR clusters are transcribed and processed into CRISPR RNA (crRNA). Functions as a ssRNA-specific endoribonuclease. Involved in the integration of spacer DNA into the CRISPR cassette.</text>
</comment>
<evidence type="ECO:0000313" key="11">
    <source>
        <dbReference type="Proteomes" id="UP000464283"/>
    </source>
</evidence>
<dbReference type="EC" id="3.1.-.-" evidence="9"/>
<sequence>MRIIVMFDLPCTESKERKEYTIFHKELIKNGYTMIQYSIYSKIINFKEKTDSEIDKLKRKLPNDGNIRVLVITDKQYSDMRVILGNKNINEIYNSSERYVKI</sequence>
<dbReference type="KEGG" id="miw:EER00_01110"/>
<reference evidence="11" key="1">
    <citation type="submission" date="2018-11" db="EMBL/GenBank/DDBJ databases">
        <title>The first complete genome sequence of Mycoplasma iowae strain 695.</title>
        <authorList>
            <person name="Ghanem M."/>
            <person name="El-Gazzar M."/>
        </authorList>
    </citation>
    <scope>NUCLEOTIDE SEQUENCE [LARGE SCALE GENOMIC DNA]</scope>
    <source>
        <strain evidence="11">695</strain>
    </source>
</reference>
<dbReference type="NCBIfam" id="TIGR01573">
    <property type="entry name" value="cas2"/>
    <property type="match status" value="1"/>
</dbReference>
<dbReference type="GO" id="GO:0016787">
    <property type="term" value="F:hydrolase activity"/>
    <property type="evidence" value="ECO:0007669"/>
    <property type="project" value="UniProtKB-KW"/>
</dbReference>
<evidence type="ECO:0000256" key="4">
    <source>
        <dbReference type="ARBA" id="ARBA00022723"/>
    </source>
</evidence>
<dbReference type="InterPro" id="IPR019199">
    <property type="entry name" value="Virulence_VapD/CRISPR_Cas2"/>
</dbReference>
<dbReference type="GO" id="GO:0046872">
    <property type="term" value="F:metal ion binding"/>
    <property type="evidence" value="ECO:0007669"/>
    <property type="project" value="UniProtKB-UniRule"/>
</dbReference>
<dbReference type="HAMAP" id="MF_01471">
    <property type="entry name" value="Cas2"/>
    <property type="match status" value="1"/>
</dbReference>
<dbReference type="AlphaFoldDB" id="A0A6P1LBB7"/>
<dbReference type="GO" id="GO:0051607">
    <property type="term" value="P:defense response to virus"/>
    <property type="evidence" value="ECO:0007669"/>
    <property type="project" value="UniProtKB-UniRule"/>
</dbReference>
<dbReference type="GO" id="GO:0043571">
    <property type="term" value="P:maintenance of CRISPR repeat elements"/>
    <property type="evidence" value="ECO:0007669"/>
    <property type="project" value="UniProtKB-UniRule"/>
</dbReference>
<keyword evidence="8 9" id="KW-0051">Antiviral defense</keyword>
<dbReference type="Pfam" id="PF09827">
    <property type="entry name" value="CRISPR_Cas2"/>
    <property type="match status" value="1"/>
</dbReference>
<evidence type="ECO:0000256" key="7">
    <source>
        <dbReference type="ARBA" id="ARBA00022842"/>
    </source>
</evidence>
<keyword evidence="5 9" id="KW-0255">Endonuclease</keyword>